<evidence type="ECO:0000256" key="4">
    <source>
        <dbReference type="ARBA" id="ARBA00022695"/>
    </source>
</evidence>
<dbReference type="Gene3D" id="3.30.70.270">
    <property type="match status" value="2"/>
</dbReference>
<feature type="domain" description="Reverse transcriptase" evidence="11">
    <location>
        <begin position="410"/>
        <end position="589"/>
    </location>
</feature>
<accession>A0A6A4SRV8</accession>
<dbReference type="InterPro" id="IPR043128">
    <property type="entry name" value="Rev_trsase/Diguanyl_cyclase"/>
</dbReference>
<evidence type="ECO:0000256" key="7">
    <source>
        <dbReference type="ARBA" id="ARBA00022842"/>
    </source>
</evidence>
<keyword evidence="6" id="KW-0378">Hydrolase</keyword>
<evidence type="ECO:0000256" key="9">
    <source>
        <dbReference type="ARBA" id="ARBA00022908"/>
    </source>
</evidence>
<keyword evidence="9" id="KW-0229">DNA integration</keyword>
<keyword evidence="5" id="KW-0540">Nuclease</keyword>
<evidence type="ECO:0000256" key="2">
    <source>
        <dbReference type="ARBA" id="ARBA00012180"/>
    </source>
</evidence>
<dbReference type="InterPro" id="IPR001969">
    <property type="entry name" value="Aspartic_peptidase_AS"/>
</dbReference>
<dbReference type="GO" id="GO:0015074">
    <property type="term" value="P:DNA integration"/>
    <property type="evidence" value="ECO:0007669"/>
    <property type="project" value="UniProtKB-KW"/>
</dbReference>
<evidence type="ECO:0000256" key="1">
    <source>
        <dbReference type="ARBA" id="ARBA00010879"/>
    </source>
</evidence>
<dbReference type="InterPro" id="IPR043502">
    <property type="entry name" value="DNA/RNA_pol_sf"/>
</dbReference>
<dbReference type="GO" id="GO:0004190">
    <property type="term" value="F:aspartic-type endopeptidase activity"/>
    <property type="evidence" value="ECO:0007669"/>
    <property type="project" value="InterPro"/>
</dbReference>
<dbReference type="PANTHER" id="PTHR37984">
    <property type="entry name" value="PROTEIN CBG26694"/>
    <property type="match status" value="1"/>
</dbReference>
<dbReference type="GO" id="GO:0006508">
    <property type="term" value="P:proteolysis"/>
    <property type="evidence" value="ECO:0007669"/>
    <property type="project" value="InterPro"/>
</dbReference>
<dbReference type="Gene3D" id="3.10.10.10">
    <property type="entry name" value="HIV Type 1 Reverse Transcriptase, subunit A, domain 1"/>
    <property type="match status" value="1"/>
</dbReference>
<keyword evidence="4" id="KW-0548">Nucleotidyltransferase</keyword>
<dbReference type="Pfam" id="PF00078">
    <property type="entry name" value="RVT_1"/>
    <property type="match status" value="1"/>
</dbReference>
<keyword evidence="3" id="KW-0808">Transferase</keyword>
<proteinExistence type="inferred from homology"/>
<evidence type="ECO:0000256" key="5">
    <source>
        <dbReference type="ARBA" id="ARBA00022722"/>
    </source>
</evidence>
<evidence type="ECO:0000256" key="6">
    <source>
        <dbReference type="ARBA" id="ARBA00022759"/>
    </source>
</evidence>
<dbReference type="InterPro" id="IPR000477">
    <property type="entry name" value="RT_dom"/>
</dbReference>
<dbReference type="EC" id="3.1.26.4" evidence="2"/>
<organism evidence="12 13">
    <name type="scientific">Scophthalmus maximus</name>
    <name type="common">Turbot</name>
    <name type="synonym">Psetta maxima</name>
    <dbReference type="NCBI Taxonomy" id="52904"/>
    <lineage>
        <taxon>Eukaryota</taxon>
        <taxon>Metazoa</taxon>
        <taxon>Chordata</taxon>
        <taxon>Craniata</taxon>
        <taxon>Vertebrata</taxon>
        <taxon>Euteleostomi</taxon>
        <taxon>Actinopterygii</taxon>
        <taxon>Neopterygii</taxon>
        <taxon>Teleostei</taxon>
        <taxon>Neoteleostei</taxon>
        <taxon>Acanthomorphata</taxon>
        <taxon>Carangaria</taxon>
        <taxon>Pleuronectiformes</taxon>
        <taxon>Pleuronectoidei</taxon>
        <taxon>Scophthalmidae</taxon>
        <taxon>Scophthalmus</taxon>
    </lineage>
</organism>
<dbReference type="PROSITE" id="PS00141">
    <property type="entry name" value="ASP_PROTEASE"/>
    <property type="match status" value="1"/>
</dbReference>
<evidence type="ECO:0000256" key="3">
    <source>
        <dbReference type="ARBA" id="ARBA00022679"/>
    </source>
</evidence>
<comment type="caution">
    <text evidence="12">The sequence shown here is derived from an EMBL/GenBank/DDBJ whole genome shotgun (WGS) entry which is preliminary data.</text>
</comment>
<keyword evidence="7" id="KW-0460">Magnesium</keyword>
<comment type="similarity">
    <text evidence="1">Belongs to the beta type-B retroviral polymerase family. HERV class-II K(HML-2) pol subfamily.</text>
</comment>
<dbReference type="CDD" id="cd01647">
    <property type="entry name" value="RT_LTR"/>
    <property type="match status" value="1"/>
</dbReference>
<evidence type="ECO:0000259" key="11">
    <source>
        <dbReference type="PROSITE" id="PS50878"/>
    </source>
</evidence>
<dbReference type="InterPro" id="IPR021109">
    <property type="entry name" value="Peptidase_aspartic_dom_sf"/>
</dbReference>
<evidence type="ECO:0000313" key="13">
    <source>
        <dbReference type="Proteomes" id="UP000438429"/>
    </source>
</evidence>
<keyword evidence="10" id="KW-0511">Multifunctional enzyme</keyword>
<dbReference type="PANTHER" id="PTHR37984:SF5">
    <property type="entry name" value="PROTEIN NYNRIN-LIKE"/>
    <property type="match status" value="1"/>
</dbReference>
<evidence type="ECO:0000256" key="8">
    <source>
        <dbReference type="ARBA" id="ARBA00022884"/>
    </source>
</evidence>
<dbReference type="InterPro" id="IPR050951">
    <property type="entry name" value="Retrovirus_Pol_polyprotein"/>
</dbReference>
<sequence length="757" mass="85083">MAGGQAVTDISVQSHPANSKPVAAKANHNLIAPSYSPAEIQSTSQRVATLIREKCLFKCNLSGYTVTALLDSGAQVSIIDRPWNQKYLPHLEVRPLSEFLGDRNLDLTAANGELIPYDGWVELTFNLPGNDDPNLAIRVPFVVSQVNLLRPIVGFNVIKELILGQETGMEVVAVIARLLKEAMQVENDKAEAIVNLVQTQEPSHGHALVRVGRHDVLIHPGQVAHIKCKVPADFPSTVALFEVNHPDLKLEQLDLGDGLVEVHHTRHPYVEIPVCNYIQHNITLGNFTVLGSVQQIDKILETDQTACIEVNNGYSPVPASMDDKDQTEQLSQLWHPPVNVSHLNEEEQDVVKKMLYEESNTFARDDDDIGCVPSLQMSITLKDDIPVQRSYASIPKPLFKEVKDYIQDLLAKKWIVKSKSPYSAPVVCVRKKDGSLRLCIDYRLLNKKTVPDRHPLPRIQDLIDTLGGYSWFSILDQGKAYHQGFISEGSRNLTAFITPWGLYEWVRIPFGLSNAPAAFQRSMEEMLISLSDEYCIPYLDDVLCYAKTFEDHVEVLTRVLRALQHHSVKLRPTKCELFKKEVRYVGRLVSADGVRIDPKDLEAIQVLKDKTLNTVGEVRKLLGFLSYYRTYIQDFSRIAKPMYELLQEKNSAMVMPQPRQKKGKGTQLSTKTPVNWTEEHQQALVQLIHMLSNPPVLGYPDFDLPFVLHTDASEQGIGAVLYQRQGGKLRVIAYGSRTLTPVEQTTTFTLANSNSWH</sequence>
<dbReference type="Pfam" id="PF17919">
    <property type="entry name" value="RT_RNaseH_2"/>
    <property type="match status" value="1"/>
</dbReference>
<dbReference type="GO" id="GO:0016779">
    <property type="term" value="F:nucleotidyltransferase activity"/>
    <property type="evidence" value="ECO:0007669"/>
    <property type="project" value="UniProtKB-KW"/>
</dbReference>
<dbReference type="AlphaFoldDB" id="A0A6A4SRV8"/>
<dbReference type="PROSITE" id="PS50878">
    <property type="entry name" value="RT_POL"/>
    <property type="match status" value="1"/>
</dbReference>
<protein>
    <recommendedName>
        <fullName evidence="2">ribonuclease H</fullName>
        <ecNumber evidence="2">3.1.26.4</ecNumber>
    </recommendedName>
</protein>
<dbReference type="SUPFAM" id="SSF56672">
    <property type="entry name" value="DNA/RNA polymerases"/>
    <property type="match status" value="1"/>
</dbReference>
<keyword evidence="8" id="KW-0694">RNA-binding</keyword>
<dbReference type="SUPFAM" id="SSF50630">
    <property type="entry name" value="Acid proteases"/>
    <property type="match status" value="1"/>
</dbReference>
<dbReference type="Proteomes" id="UP000438429">
    <property type="component" value="Unassembled WGS sequence"/>
</dbReference>
<evidence type="ECO:0000313" key="12">
    <source>
        <dbReference type="EMBL" id="KAF0037936.1"/>
    </source>
</evidence>
<dbReference type="EMBL" id="VEVO01000009">
    <property type="protein sequence ID" value="KAF0037936.1"/>
    <property type="molecule type" value="Genomic_DNA"/>
</dbReference>
<dbReference type="GO" id="GO:0003723">
    <property type="term" value="F:RNA binding"/>
    <property type="evidence" value="ECO:0007669"/>
    <property type="project" value="UniProtKB-KW"/>
</dbReference>
<dbReference type="GO" id="GO:0004523">
    <property type="term" value="F:RNA-DNA hybrid ribonuclease activity"/>
    <property type="evidence" value="ECO:0007669"/>
    <property type="project" value="UniProtKB-EC"/>
</dbReference>
<evidence type="ECO:0000256" key="10">
    <source>
        <dbReference type="ARBA" id="ARBA00023268"/>
    </source>
</evidence>
<reference evidence="12 13" key="1">
    <citation type="submission" date="2019-06" db="EMBL/GenBank/DDBJ databases">
        <title>Draft genomes of female and male turbot (Scophthalmus maximus).</title>
        <authorList>
            <person name="Xu H."/>
            <person name="Xu X.-W."/>
            <person name="Shao C."/>
            <person name="Chen S."/>
        </authorList>
    </citation>
    <scope>NUCLEOTIDE SEQUENCE [LARGE SCALE GENOMIC DNA]</scope>
    <source>
        <strain evidence="12">Ysfricsl-2016a</strain>
        <tissue evidence="12">Blood</tissue>
    </source>
</reference>
<keyword evidence="6" id="KW-0255">Endonuclease</keyword>
<gene>
    <name evidence="12" type="ORF">F2P81_010810</name>
</gene>
<name>A0A6A4SRV8_SCOMX</name>
<dbReference type="InterPro" id="IPR041577">
    <property type="entry name" value="RT_RNaseH_2"/>
</dbReference>